<dbReference type="PROSITE" id="PS50110">
    <property type="entry name" value="RESPONSE_REGULATORY"/>
    <property type="match status" value="1"/>
</dbReference>
<dbReference type="Gene3D" id="3.40.50.2300">
    <property type="match status" value="1"/>
</dbReference>
<dbReference type="InterPro" id="IPR011006">
    <property type="entry name" value="CheY-like_superfamily"/>
</dbReference>
<organism evidence="4">
    <name type="scientific">Desulfobacca acetoxidans</name>
    <dbReference type="NCBI Taxonomy" id="60893"/>
    <lineage>
        <taxon>Bacteria</taxon>
        <taxon>Pseudomonadati</taxon>
        <taxon>Thermodesulfobacteriota</taxon>
        <taxon>Desulfobaccia</taxon>
        <taxon>Desulfobaccales</taxon>
        <taxon>Desulfobaccaceae</taxon>
        <taxon>Desulfobacca</taxon>
    </lineage>
</organism>
<reference evidence="4" key="1">
    <citation type="journal article" date="2020" name="mSystems">
        <title>Genome- and Community-Level Interaction Insights into Carbon Utilization and Element Cycling Functions of Hydrothermarchaeota in Hydrothermal Sediment.</title>
        <authorList>
            <person name="Zhou Z."/>
            <person name="Liu Y."/>
            <person name="Xu W."/>
            <person name="Pan J."/>
            <person name="Luo Z.H."/>
            <person name="Li M."/>
        </authorList>
    </citation>
    <scope>NUCLEOTIDE SEQUENCE [LARGE SCALE GENOMIC DNA]</scope>
    <source>
        <strain evidence="4">SpSt-897</strain>
    </source>
</reference>
<dbReference type="PANTHER" id="PTHR44591">
    <property type="entry name" value="STRESS RESPONSE REGULATOR PROTEIN 1"/>
    <property type="match status" value="1"/>
</dbReference>
<evidence type="ECO:0000256" key="1">
    <source>
        <dbReference type="ARBA" id="ARBA00022553"/>
    </source>
</evidence>
<sequence length="122" mass="13471">MAKTIFTIDDSAVMLMSLKQMLEMAGYRVETARDGLEAFQRLKGGLKPDLIITDIHMPKMNGLEFIKNARALLRFTPILALTTESQATKRDEAKRLGATGWLVKPVGSTDLIKVIKQVLPGA</sequence>
<dbReference type="InterPro" id="IPR050595">
    <property type="entry name" value="Bact_response_regulator"/>
</dbReference>
<evidence type="ECO:0000256" key="2">
    <source>
        <dbReference type="PROSITE-ProRule" id="PRU00169"/>
    </source>
</evidence>
<dbReference type="EMBL" id="DTMF01000319">
    <property type="protein sequence ID" value="HGF35342.1"/>
    <property type="molecule type" value="Genomic_DNA"/>
</dbReference>
<dbReference type="PANTHER" id="PTHR44591:SF25">
    <property type="entry name" value="CHEMOTAXIS TWO-COMPONENT RESPONSE REGULATOR"/>
    <property type="match status" value="1"/>
</dbReference>
<protein>
    <submittedName>
        <fullName evidence="4">Response regulator</fullName>
    </submittedName>
</protein>
<dbReference type="SMART" id="SM00448">
    <property type="entry name" value="REC"/>
    <property type="match status" value="1"/>
</dbReference>
<proteinExistence type="predicted"/>
<comment type="caution">
    <text evidence="4">The sequence shown here is derived from an EMBL/GenBank/DDBJ whole genome shotgun (WGS) entry which is preliminary data.</text>
</comment>
<dbReference type="Pfam" id="PF00072">
    <property type="entry name" value="Response_reg"/>
    <property type="match status" value="1"/>
</dbReference>
<dbReference type="InterPro" id="IPR001789">
    <property type="entry name" value="Sig_transdc_resp-reg_receiver"/>
</dbReference>
<dbReference type="AlphaFoldDB" id="A0A7C3V4W8"/>
<dbReference type="GO" id="GO:0000160">
    <property type="term" value="P:phosphorelay signal transduction system"/>
    <property type="evidence" value="ECO:0007669"/>
    <property type="project" value="InterPro"/>
</dbReference>
<feature type="modified residue" description="4-aspartylphosphate" evidence="2">
    <location>
        <position position="54"/>
    </location>
</feature>
<evidence type="ECO:0000313" key="4">
    <source>
        <dbReference type="EMBL" id="HGF35342.1"/>
    </source>
</evidence>
<dbReference type="SUPFAM" id="SSF52172">
    <property type="entry name" value="CheY-like"/>
    <property type="match status" value="1"/>
</dbReference>
<name>A0A7C3V4W8_9BACT</name>
<accession>A0A7C3V4W8</accession>
<feature type="domain" description="Response regulatory" evidence="3">
    <location>
        <begin position="4"/>
        <end position="119"/>
    </location>
</feature>
<gene>
    <name evidence="4" type="ORF">ENW96_13355</name>
</gene>
<keyword evidence="1 2" id="KW-0597">Phosphoprotein</keyword>
<evidence type="ECO:0000259" key="3">
    <source>
        <dbReference type="PROSITE" id="PS50110"/>
    </source>
</evidence>